<comment type="catalytic activity">
    <reaction evidence="12 13">
        <text>GMP + ATP = GDP + ADP</text>
        <dbReference type="Rhea" id="RHEA:20780"/>
        <dbReference type="ChEBI" id="CHEBI:30616"/>
        <dbReference type="ChEBI" id="CHEBI:58115"/>
        <dbReference type="ChEBI" id="CHEBI:58189"/>
        <dbReference type="ChEBI" id="CHEBI:456216"/>
        <dbReference type="EC" id="2.7.4.8"/>
    </reaction>
</comment>
<keyword evidence="6 13" id="KW-0963">Cytoplasm</keyword>
<dbReference type="EC" id="2.7.4.8" evidence="4 13"/>
<dbReference type="GO" id="GO:0004385">
    <property type="term" value="F:GMP kinase activity"/>
    <property type="evidence" value="ECO:0007669"/>
    <property type="project" value="UniProtKB-UniRule"/>
</dbReference>
<evidence type="ECO:0000256" key="11">
    <source>
        <dbReference type="ARBA" id="ARBA00030128"/>
    </source>
</evidence>
<feature type="binding site" evidence="13">
    <location>
        <begin position="12"/>
        <end position="19"/>
    </location>
    <ligand>
        <name>ATP</name>
        <dbReference type="ChEBI" id="CHEBI:30616"/>
    </ligand>
</feature>
<dbReference type="CDD" id="cd00071">
    <property type="entry name" value="GMPK"/>
    <property type="match status" value="1"/>
</dbReference>
<dbReference type="Gene3D" id="3.30.63.10">
    <property type="entry name" value="Guanylate Kinase phosphate binding domain"/>
    <property type="match status" value="1"/>
</dbReference>
<evidence type="ECO:0000256" key="8">
    <source>
        <dbReference type="ARBA" id="ARBA00022741"/>
    </source>
</evidence>
<dbReference type="SMART" id="SM00072">
    <property type="entry name" value="GuKc"/>
    <property type="match status" value="1"/>
</dbReference>
<reference evidence="15 16" key="1">
    <citation type="submission" date="2016-10" db="EMBL/GenBank/DDBJ databases">
        <authorList>
            <person name="de Groot N.N."/>
        </authorList>
    </citation>
    <scope>NUCLEOTIDE SEQUENCE [LARGE SCALE GENOMIC DNA]</scope>
    <source>
        <strain evidence="15 16">DSM 15827</strain>
    </source>
</reference>
<evidence type="ECO:0000256" key="10">
    <source>
        <dbReference type="ARBA" id="ARBA00022840"/>
    </source>
</evidence>
<dbReference type="EMBL" id="FOGF01000015">
    <property type="protein sequence ID" value="SER02196.1"/>
    <property type="molecule type" value="Genomic_DNA"/>
</dbReference>
<organism evidence="15 16">
    <name type="scientific">Granulicatella balaenopterae</name>
    <dbReference type="NCBI Taxonomy" id="137733"/>
    <lineage>
        <taxon>Bacteria</taxon>
        <taxon>Bacillati</taxon>
        <taxon>Bacillota</taxon>
        <taxon>Bacilli</taxon>
        <taxon>Lactobacillales</taxon>
        <taxon>Carnobacteriaceae</taxon>
        <taxon>Granulicatella</taxon>
    </lineage>
</organism>
<dbReference type="OrthoDB" id="9808150at2"/>
<dbReference type="AlphaFoldDB" id="A0A1H9KSP8"/>
<accession>A0A1H9KSP8</accession>
<evidence type="ECO:0000256" key="13">
    <source>
        <dbReference type="HAMAP-Rule" id="MF_00328"/>
    </source>
</evidence>
<dbReference type="InterPro" id="IPR027417">
    <property type="entry name" value="P-loop_NTPase"/>
</dbReference>
<comment type="similarity">
    <text evidence="3 13">Belongs to the guanylate kinase family.</text>
</comment>
<name>A0A1H9KSP8_9LACT</name>
<keyword evidence="16" id="KW-1185">Reference proteome</keyword>
<dbReference type="InterPro" id="IPR008144">
    <property type="entry name" value="Guanylate_kin-like_dom"/>
</dbReference>
<evidence type="ECO:0000313" key="16">
    <source>
        <dbReference type="Proteomes" id="UP000198556"/>
    </source>
</evidence>
<dbReference type="FunFam" id="3.40.50.300:FF:000855">
    <property type="entry name" value="Guanylate kinase"/>
    <property type="match status" value="1"/>
</dbReference>
<dbReference type="PANTHER" id="PTHR23117">
    <property type="entry name" value="GUANYLATE KINASE-RELATED"/>
    <property type="match status" value="1"/>
</dbReference>
<comment type="subcellular location">
    <subcellularLocation>
        <location evidence="2 13">Cytoplasm</location>
    </subcellularLocation>
</comment>
<dbReference type="GO" id="GO:0005829">
    <property type="term" value="C:cytosol"/>
    <property type="evidence" value="ECO:0007669"/>
    <property type="project" value="TreeGrafter"/>
</dbReference>
<dbReference type="STRING" id="137733.SAMN05421767_11526"/>
<feature type="domain" description="Guanylate kinase-like" evidence="14">
    <location>
        <begin position="5"/>
        <end position="184"/>
    </location>
</feature>
<comment type="function">
    <text evidence="1 13">Essential for recycling GMP and indirectly, cGMP.</text>
</comment>
<dbReference type="Proteomes" id="UP000198556">
    <property type="component" value="Unassembled WGS sequence"/>
</dbReference>
<keyword evidence="10 13" id="KW-0067">ATP-binding</keyword>
<evidence type="ECO:0000256" key="5">
    <source>
        <dbReference type="ARBA" id="ARBA00016296"/>
    </source>
</evidence>
<evidence type="ECO:0000259" key="14">
    <source>
        <dbReference type="PROSITE" id="PS50052"/>
    </source>
</evidence>
<evidence type="ECO:0000256" key="6">
    <source>
        <dbReference type="ARBA" id="ARBA00022490"/>
    </source>
</evidence>
<dbReference type="InterPro" id="IPR008145">
    <property type="entry name" value="GK/Ca_channel_bsu"/>
</dbReference>
<dbReference type="RefSeq" id="WP_089746563.1">
    <property type="nucleotide sequence ID" value="NZ_FOGF01000015.1"/>
</dbReference>
<evidence type="ECO:0000256" key="1">
    <source>
        <dbReference type="ARBA" id="ARBA00003531"/>
    </source>
</evidence>
<evidence type="ECO:0000256" key="4">
    <source>
        <dbReference type="ARBA" id="ARBA00012961"/>
    </source>
</evidence>
<evidence type="ECO:0000256" key="7">
    <source>
        <dbReference type="ARBA" id="ARBA00022679"/>
    </source>
</evidence>
<evidence type="ECO:0000313" key="15">
    <source>
        <dbReference type="EMBL" id="SER02196.1"/>
    </source>
</evidence>
<protein>
    <recommendedName>
        <fullName evidence="5 13">Guanylate kinase</fullName>
        <ecNumber evidence="4 13">2.7.4.8</ecNumber>
    </recommendedName>
    <alternativeName>
        <fullName evidence="11 13">GMP kinase</fullName>
    </alternativeName>
</protein>
<dbReference type="InterPro" id="IPR017665">
    <property type="entry name" value="Guanylate_kinase"/>
</dbReference>
<dbReference type="NCBIfam" id="TIGR03263">
    <property type="entry name" value="guanyl_kin"/>
    <property type="match status" value="1"/>
</dbReference>
<proteinExistence type="inferred from homology"/>
<keyword evidence="9 13" id="KW-0418">Kinase</keyword>
<evidence type="ECO:0000256" key="3">
    <source>
        <dbReference type="ARBA" id="ARBA00005790"/>
    </source>
</evidence>
<dbReference type="GO" id="GO:0005524">
    <property type="term" value="F:ATP binding"/>
    <property type="evidence" value="ECO:0007669"/>
    <property type="project" value="UniProtKB-UniRule"/>
</dbReference>
<dbReference type="Pfam" id="PF00625">
    <property type="entry name" value="Guanylate_kin"/>
    <property type="match status" value="1"/>
</dbReference>
<evidence type="ECO:0000256" key="12">
    <source>
        <dbReference type="ARBA" id="ARBA00048594"/>
    </source>
</evidence>
<dbReference type="Gene3D" id="3.40.50.300">
    <property type="entry name" value="P-loop containing nucleotide triphosphate hydrolases"/>
    <property type="match status" value="2"/>
</dbReference>
<dbReference type="PANTHER" id="PTHR23117:SF13">
    <property type="entry name" value="GUANYLATE KINASE"/>
    <property type="match status" value="1"/>
</dbReference>
<sequence length="212" mass="24396">MKRKGLLIVLSGPSGVGKGTVRTAIFNKENQEFTYSVSATTRSPRAGEVHGKDYFFETREDFEEMIEKGELLEYAEYVGNYYGTPMNYVEKTLESGKDVFLEIEVQGAIQVREKMPDGVFIFLTPPDLDELESRIVNRGTDSDEVILKRMKKAREELELMKYYDYSVVNDKVDNAVDAIECIIKSEHLRIDRNMDIILEMEDGFEEAMEDKK</sequence>
<keyword evidence="7 13" id="KW-0808">Transferase</keyword>
<dbReference type="PROSITE" id="PS50052">
    <property type="entry name" value="GUANYLATE_KINASE_2"/>
    <property type="match status" value="1"/>
</dbReference>
<dbReference type="SUPFAM" id="SSF52540">
    <property type="entry name" value="P-loop containing nucleoside triphosphate hydrolases"/>
    <property type="match status" value="1"/>
</dbReference>
<evidence type="ECO:0000256" key="9">
    <source>
        <dbReference type="ARBA" id="ARBA00022777"/>
    </source>
</evidence>
<dbReference type="HAMAP" id="MF_00328">
    <property type="entry name" value="Guanylate_kinase"/>
    <property type="match status" value="1"/>
</dbReference>
<gene>
    <name evidence="13" type="primary">gmk</name>
    <name evidence="15" type="ORF">SAMN05421767_11526</name>
</gene>
<evidence type="ECO:0000256" key="2">
    <source>
        <dbReference type="ARBA" id="ARBA00004496"/>
    </source>
</evidence>
<keyword evidence="8 13" id="KW-0547">Nucleotide-binding</keyword>
<dbReference type="FunFam" id="3.30.63.10:FF:000002">
    <property type="entry name" value="Guanylate kinase 1"/>
    <property type="match status" value="1"/>
</dbReference>